<accession>A0AAD1H291</accession>
<gene>
    <name evidence="1" type="ORF">MYXE_36290</name>
</gene>
<proteinExistence type="predicted"/>
<name>A0AAD1H291_MYCXE</name>
<protein>
    <submittedName>
        <fullName evidence="1">Uncharacterized protein</fullName>
    </submittedName>
</protein>
<dbReference type="Proteomes" id="UP000464624">
    <property type="component" value="Chromosome"/>
</dbReference>
<sequence>MVNTSVFVAVAGALHAAHPAAAVAASAAVRKHRAAATEMSVDRGFT</sequence>
<evidence type="ECO:0000313" key="2">
    <source>
        <dbReference type="Proteomes" id="UP000464624"/>
    </source>
</evidence>
<dbReference type="KEGG" id="mxe:MYXE_36290"/>
<evidence type="ECO:0000313" key="1">
    <source>
        <dbReference type="EMBL" id="BBU23839.1"/>
    </source>
</evidence>
<dbReference type="AlphaFoldDB" id="A0AAD1H291"/>
<dbReference type="EMBL" id="AP022314">
    <property type="protein sequence ID" value="BBU23839.1"/>
    <property type="molecule type" value="Genomic_DNA"/>
</dbReference>
<organism evidence="1 2">
    <name type="scientific">Mycobacterium xenopi</name>
    <dbReference type="NCBI Taxonomy" id="1789"/>
    <lineage>
        <taxon>Bacteria</taxon>
        <taxon>Bacillati</taxon>
        <taxon>Actinomycetota</taxon>
        <taxon>Actinomycetes</taxon>
        <taxon>Mycobacteriales</taxon>
        <taxon>Mycobacteriaceae</taxon>
        <taxon>Mycobacterium</taxon>
    </lineage>
</organism>
<reference evidence="1 2" key="1">
    <citation type="submission" date="2019-12" db="EMBL/GenBank/DDBJ databases">
        <title>Complete genome sequence of Mycolicibacterium xenopi str. JCM15661T.</title>
        <authorList>
            <person name="Yoshida M."/>
            <person name="Fukano H."/>
            <person name="Asakura T."/>
            <person name="Hoshino Y."/>
        </authorList>
    </citation>
    <scope>NUCLEOTIDE SEQUENCE [LARGE SCALE GENOMIC DNA]</scope>
    <source>
        <strain evidence="1 2">JCM 15661T</strain>
    </source>
</reference>